<accession>A0A8C5AAE2</accession>
<dbReference type="Pfam" id="PF25431">
    <property type="entry name" value="zf-C17orf113"/>
    <property type="match status" value="1"/>
</dbReference>
<feature type="region of interest" description="Disordered" evidence="1">
    <location>
        <begin position="1"/>
        <end position="47"/>
    </location>
</feature>
<dbReference type="PANTHER" id="PTHR46880:SF6">
    <property type="entry name" value="U1-TYPE DOMAIN-CONTAINING PROTEIN"/>
    <property type="match status" value="1"/>
</dbReference>
<protein>
    <recommendedName>
        <fullName evidence="2">C17orf113 probable zinc finger domain-containing protein</fullName>
    </recommendedName>
</protein>
<dbReference type="OMA" id="WIATEEV"/>
<dbReference type="Ensembl" id="ENSGMOT00000071209.1">
    <property type="protein sequence ID" value="ENSGMOP00000028981.1"/>
    <property type="gene ID" value="ENSGMOG00000034702.1"/>
</dbReference>
<reference evidence="3" key="1">
    <citation type="submission" date="2025-08" db="UniProtKB">
        <authorList>
            <consortium name="Ensembl"/>
        </authorList>
    </citation>
    <scope>IDENTIFICATION</scope>
</reference>
<proteinExistence type="predicted"/>
<dbReference type="InterPro" id="IPR012337">
    <property type="entry name" value="RNaseH-like_sf"/>
</dbReference>
<reference evidence="3" key="2">
    <citation type="submission" date="2025-09" db="UniProtKB">
        <authorList>
            <consortium name="Ensembl"/>
        </authorList>
    </citation>
    <scope>IDENTIFICATION</scope>
</reference>
<dbReference type="Proteomes" id="UP000694546">
    <property type="component" value="Chromosome 8"/>
</dbReference>
<evidence type="ECO:0000313" key="3">
    <source>
        <dbReference type="Ensembl" id="ENSGMOP00000028981.1"/>
    </source>
</evidence>
<evidence type="ECO:0000256" key="1">
    <source>
        <dbReference type="SAM" id="MobiDB-lite"/>
    </source>
</evidence>
<dbReference type="AlphaFoldDB" id="A0A8C5AAE2"/>
<evidence type="ECO:0000259" key="2">
    <source>
        <dbReference type="Pfam" id="PF25431"/>
    </source>
</evidence>
<evidence type="ECO:0000313" key="4">
    <source>
        <dbReference type="Proteomes" id="UP000694546"/>
    </source>
</evidence>
<keyword evidence="4" id="KW-1185">Reference proteome</keyword>
<dbReference type="GeneTree" id="ENSGT00940000165561"/>
<dbReference type="PANTHER" id="PTHR46880">
    <property type="entry name" value="RAS-ASSOCIATING DOMAIN-CONTAINING PROTEIN"/>
    <property type="match status" value="1"/>
</dbReference>
<dbReference type="InterPro" id="IPR057456">
    <property type="entry name" value="Znf_C17orf113"/>
</dbReference>
<feature type="compositionally biased region" description="Polar residues" evidence="1">
    <location>
        <begin position="1"/>
        <end position="23"/>
    </location>
</feature>
<sequence>MANQNMITHFFKPSSSSGGSDVTHTPPPVSEEAAAVPVAPAEKRRKTRAFRPDWKEKFPWVRCDIVEDEERLFCAQCEKSGRKNGFTRGSANMRFSSLTEHSQCNDHISAANLKQLQMAMKGQCEKATDSSKKKLCSQMKVVFHMAKHDIPGHQYVGMTELLRAVQAPDFTTSEGLYRHSESICDMEMALEDVVLKGLDEKIRASDYIGIIIDETVNITVDKKLILYVKLQVSGRVETCFVGNYDVHSGTAQCIFDKVAEILRGRNVELSRVIGLGSDGASVMMGRHAGVGALLKKESAFSIQVHCVAHRTALAAIDAAKAVDRVGAYKRTISAVYSFYKHSASRTNRLRQLTATLSEEDMTSLKQPCAVRWLSLHRAVESIKKNWPALVMELNEEAVGGNAQAQGLLGQIQPYSFIALTHTLADVLPVMTKLNLVFQKEDVNLATIRPMVQASVSALTHLRDAPGPEEQRYQTDFQEGMYKGIQVTHEGDRSVQAFKNARTRYIQHLIDALHARFPDDSLDLLNCFDVLLNPSRYPQTAGK</sequence>
<organism evidence="3 4">
    <name type="scientific">Gadus morhua</name>
    <name type="common">Atlantic cod</name>
    <dbReference type="NCBI Taxonomy" id="8049"/>
    <lineage>
        <taxon>Eukaryota</taxon>
        <taxon>Metazoa</taxon>
        <taxon>Chordata</taxon>
        <taxon>Craniata</taxon>
        <taxon>Vertebrata</taxon>
        <taxon>Euteleostomi</taxon>
        <taxon>Actinopterygii</taxon>
        <taxon>Neopterygii</taxon>
        <taxon>Teleostei</taxon>
        <taxon>Neoteleostei</taxon>
        <taxon>Acanthomorphata</taxon>
        <taxon>Zeiogadaria</taxon>
        <taxon>Gadariae</taxon>
        <taxon>Gadiformes</taxon>
        <taxon>Gadoidei</taxon>
        <taxon>Gadidae</taxon>
        <taxon>Gadus</taxon>
    </lineage>
</organism>
<feature type="domain" description="C17orf113 probable zinc finger" evidence="2">
    <location>
        <begin position="58"/>
        <end position="117"/>
    </location>
</feature>
<name>A0A8C5AAE2_GADMO</name>
<feature type="compositionally biased region" description="Low complexity" evidence="1">
    <location>
        <begin position="30"/>
        <end position="40"/>
    </location>
</feature>
<dbReference type="SUPFAM" id="SSF53098">
    <property type="entry name" value="Ribonuclease H-like"/>
    <property type="match status" value="1"/>
</dbReference>